<evidence type="ECO:0000256" key="11">
    <source>
        <dbReference type="SAM" id="MobiDB-lite"/>
    </source>
</evidence>
<evidence type="ECO:0000313" key="14">
    <source>
        <dbReference type="Proteomes" id="UP000253250"/>
    </source>
</evidence>
<accession>A0A368HIZ0</accession>
<comment type="pathway">
    <text evidence="1 6 7">Protein modification; protein lipoylation via endogenous pathway; protein N(6)-(lipoyl)lysine from octanoyl-[acyl-carrier-protein]: step 1/2.</text>
</comment>
<dbReference type="InterPro" id="IPR004143">
    <property type="entry name" value="BPL_LPL_catalytic"/>
</dbReference>
<dbReference type="InterPro" id="IPR000544">
    <property type="entry name" value="Octanoyltransferase"/>
</dbReference>
<feature type="region of interest" description="Disordered" evidence="11">
    <location>
        <begin position="206"/>
        <end position="225"/>
    </location>
</feature>
<keyword evidence="3 6" id="KW-0808">Transferase</keyword>
<dbReference type="UniPathway" id="UPA00538">
    <property type="reaction ID" value="UER00592"/>
</dbReference>
<comment type="function">
    <text evidence="5 6 7">Catalyzes the transfer of endogenously produced octanoic acid from octanoyl-acyl-carrier-protein onto the lipoyl domains of lipoate-dependent enzymes. Lipoyl-ACP can also act as a substrate although octanoyl-ACP is likely to be the physiological substrate.</text>
</comment>
<evidence type="ECO:0000256" key="6">
    <source>
        <dbReference type="HAMAP-Rule" id="MF_00013"/>
    </source>
</evidence>
<comment type="subcellular location">
    <subcellularLocation>
        <location evidence="6">Cytoplasm</location>
    </subcellularLocation>
</comment>
<dbReference type="PANTHER" id="PTHR10993:SF7">
    <property type="entry name" value="LIPOYLTRANSFERASE 2, MITOCHONDRIAL-RELATED"/>
    <property type="match status" value="1"/>
</dbReference>
<gene>
    <name evidence="6" type="primary">lipB</name>
    <name evidence="13" type="ORF">C4900_01225</name>
</gene>
<protein>
    <recommendedName>
        <fullName evidence="6 7">Octanoyltransferase</fullName>
        <ecNumber evidence="6 7">2.3.1.181</ecNumber>
    </recommendedName>
    <alternativeName>
        <fullName evidence="6">Lipoate-protein ligase B</fullName>
    </alternativeName>
    <alternativeName>
        <fullName evidence="6">Lipoyl/octanoyl transferase</fullName>
    </alternativeName>
    <alternativeName>
        <fullName evidence="6">Octanoyl-[acyl-carrier-protein]-protein N-octanoyltransferase</fullName>
    </alternativeName>
</protein>
<evidence type="ECO:0000256" key="4">
    <source>
        <dbReference type="ARBA" id="ARBA00023315"/>
    </source>
</evidence>
<name>A0A368HIZ0_9GAMM</name>
<dbReference type="NCBIfam" id="NF010922">
    <property type="entry name" value="PRK14342.1"/>
    <property type="match status" value="1"/>
</dbReference>
<feature type="active site" description="Acyl-thioester intermediate" evidence="6 8">
    <location>
        <position position="168"/>
    </location>
</feature>
<evidence type="ECO:0000256" key="5">
    <source>
        <dbReference type="ARBA" id="ARBA00024732"/>
    </source>
</evidence>
<comment type="similarity">
    <text evidence="6 7">Belongs to the LipB family.</text>
</comment>
<dbReference type="CDD" id="cd16444">
    <property type="entry name" value="LipB"/>
    <property type="match status" value="1"/>
</dbReference>
<dbReference type="RefSeq" id="WP_114282156.1">
    <property type="nucleotide sequence ID" value="NZ_PSYR01000001.1"/>
</dbReference>
<dbReference type="GO" id="GO:0009249">
    <property type="term" value="P:protein lipoylation"/>
    <property type="evidence" value="ECO:0007669"/>
    <property type="project" value="InterPro"/>
</dbReference>
<keyword evidence="14" id="KW-1185">Reference proteome</keyword>
<feature type="binding site" evidence="6 9">
    <location>
        <begin position="137"/>
        <end position="139"/>
    </location>
    <ligand>
        <name>substrate</name>
    </ligand>
</feature>
<evidence type="ECO:0000259" key="12">
    <source>
        <dbReference type="PROSITE" id="PS51733"/>
    </source>
</evidence>
<sequence>MSKDLEVHRWQGLVDFHESWQAMRTFSEVRTDDTPDEIWVLEHAPVYTRGRNAKEAAPAGSIPTVDTDRGGDLTYHGPGQLVVYTLIDLARRKIGVRHLVSALESAVQDTLAFFQIDDVGTRPGAPGVYVGDAKIASLGLRIRGGRSYHGLALNVAMDLRPFAAIAPCGYQGLRMTQVTDCGAATDMDQVAAILIPQLITRLRRHPEDPLHDTDIGLRTRPPTGP</sequence>
<dbReference type="PROSITE" id="PS01313">
    <property type="entry name" value="LIPB"/>
    <property type="match status" value="1"/>
</dbReference>
<proteinExistence type="inferred from homology"/>
<dbReference type="SUPFAM" id="SSF55681">
    <property type="entry name" value="Class II aaRS and biotin synthetases"/>
    <property type="match status" value="1"/>
</dbReference>
<dbReference type="InterPro" id="IPR020605">
    <property type="entry name" value="Octanoyltransferase_CS"/>
</dbReference>
<dbReference type="PANTHER" id="PTHR10993">
    <property type="entry name" value="OCTANOYLTRANSFERASE"/>
    <property type="match status" value="1"/>
</dbReference>
<dbReference type="InterPro" id="IPR045864">
    <property type="entry name" value="aa-tRNA-synth_II/BPL/LPL"/>
</dbReference>
<reference evidence="13 14" key="1">
    <citation type="submission" date="2018-02" db="EMBL/GenBank/DDBJ databases">
        <title>Insights into the biology of acidophilic members of the Acidiferrobacteraceae family derived from comparative genomic analyses.</title>
        <authorList>
            <person name="Issotta F."/>
            <person name="Thyssen C."/>
            <person name="Mena C."/>
            <person name="Moya A."/>
            <person name="Bellenberg S."/>
            <person name="Sproer C."/>
            <person name="Covarrubias P.C."/>
            <person name="Sand W."/>
            <person name="Quatrini R."/>
            <person name="Vera M."/>
        </authorList>
    </citation>
    <scope>NUCLEOTIDE SEQUENCE [LARGE SCALE GENOMIC DNA]</scope>
    <source>
        <strain evidence="14">m-1</strain>
    </source>
</reference>
<feature type="binding site" evidence="6 9">
    <location>
        <begin position="69"/>
        <end position="76"/>
    </location>
    <ligand>
        <name>substrate</name>
    </ligand>
</feature>
<feature type="binding site" evidence="6 9">
    <location>
        <begin position="150"/>
        <end position="152"/>
    </location>
    <ligand>
        <name>substrate</name>
    </ligand>
</feature>
<comment type="caution">
    <text evidence="13">The sequence shown here is derived from an EMBL/GenBank/DDBJ whole genome shotgun (WGS) entry which is preliminary data.</text>
</comment>
<comment type="miscellaneous">
    <text evidence="6">In the reaction, the free carboxyl group of octanoic acid is attached via an amide linkage to the epsilon-amino group of a specific lysine residue of lipoyl domains of lipoate-dependent enzymes.</text>
</comment>
<evidence type="ECO:0000256" key="8">
    <source>
        <dbReference type="PIRSR" id="PIRSR016262-1"/>
    </source>
</evidence>
<dbReference type="GO" id="GO:0033819">
    <property type="term" value="F:lipoyl(octanoyl) transferase activity"/>
    <property type="evidence" value="ECO:0007669"/>
    <property type="project" value="UniProtKB-EC"/>
</dbReference>
<dbReference type="Pfam" id="PF21948">
    <property type="entry name" value="LplA-B_cat"/>
    <property type="match status" value="1"/>
</dbReference>
<evidence type="ECO:0000256" key="3">
    <source>
        <dbReference type="ARBA" id="ARBA00022679"/>
    </source>
</evidence>
<dbReference type="HAMAP" id="MF_00013">
    <property type="entry name" value="LipB"/>
    <property type="match status" value="1"/>
</dbReference>
<evidence type="ECO:0000256" key="9">
    <source>
        <dbReference type="PIRSR" id="PIRSR016262-2"/>
    </source>
</evidence>
<feature type="compositionally biased region" description="Basic and acidic residues" evidence="11">
    <location>
        <begin position="206"/>
        <end position="217"/>
    </location>
</feature>
<dbReference type="GO" id="GO:0005737">
    <property type="term" value="C:cytoplasm"/>
    <property type="evidence" value="ECO:0007669"/>
    <property type="project" value="UniProtKB-SubCell"/>
</dbReference>
<dbReference type="PIRSF" id="PIRSF016262">
    <property type="entry name" value="LPLase"/>
    <property type="match status" value="1"/>
</dbReference>
<dbReference type="Proteomes" id="UP000253250">
    <property type="component" value="Unassembled WGS sequence"/>
</dbReference>
<dbReference type="Gene3D" id="3.30.930.10">
    <property type="entry name" value="Bira Bifunctional Protein, Domain 2"/>
    <property type="match status" value="1"/>
</dbReference>
<dbReference type="PROSITE" id="PS51733">
    <property type="entry name" value="BPL_LPL_CATALYTIC"/>
    <property type="match status" value="1"/>
</dbReference>
<keyword evidence="2 6" id="KW-0963">Cytoplasm</keyword>
<dbReference type="OrthoDB" id="9787061at2"/>
<evidence type="ECO:0000256" key="1">
    <source>
        <dbReference type="ARBA" id="ARBA00004821"/>
    </source>
</evidence>
<keyword evidence="4 6" id="KW-0012">Acyltransferase</keyword>
<dbReference type="EMBL" id="PSYR01000001">
    <property type="protein sequence ID" value="RCN58448.1"/>
    <property type="molecule type" value="Genomic_DNA"/>
</dbReference>
<evidence type="ECO:0000313" key="13">
    <source>
        <dbReference type="EMBL" id="RCN58448.1"/>
    </source>
</evidence>
<comment type="catalytic activity">
    <reaction evidence="6 7">
        <text>octanoyl-[ACP] + L-lysyl-[protein] = N(6)-octanoyl-L-lysyl-[protein] + holo-[ACP] + H(+)</text>
        <dbReference type="Rhea" id="RHEA:17665"/>
        <dbReference type="Rhea" id="RHEA-COMP:9636"/>
        <dbReference type="Rhea" id="RHEA-COMP:9685"/>
        <dbReference type="Rhea" id="RHEA-COMP:9752"/>
        <dbReference type="Rhea" id="RHEA-COMP:9928"/>
        <dbReference type="ChEBI" id="CHEBI:15378"/>
        <dbReference type="ChEBI" id="CHEBI:29969"/>
        <dbReference type="ChEBI" id="CHEBI:64479"/>
        <dbReference type="ChEBI" id="CHEBI:78463"/>
        <dbReference type="ChEBI" id="CHEBI:78809"/>
        <dbReference type="EC" id="2.3.1.181"/>
    </reaction>
</comment>
<dbReference type="EC" id="2.3.1.181" evidence="6 7"/>
<organism evidence="13 14">
    <name type="scientific">Acidiferrobacter thiooxydans</name>
    <dbReference type="NCBI Taxonomy" id="163359"/>
    <lineage>
        <taxon>Bacteria</taxon>
        <taxon>Pseudomonadati</taxon>
        <taxon>Pseudomonadota</taxon>
        <taxon>Gammaproteobacteria</taxon>
        <taxon>Acidiferrobacterales</taxon>
        <taxon>Acidiferrobacteraceae</taxon>
        <taxon>Acidiferrobacter</taxon>
    </lineage>
</organism>
<feature type="domain" description="BPL/LPL catalytic" evidence="12">
    <location>
        <begin position="32"/>
        <end position="206"/>
    </location>
</feature>
<evidence type="ECO:0000256" key="2">
    <source>
        <dbReference type="ARBA" id="ARBA00022490"/>
    </source>
</evidence>
<feature type="site" description="Lowers pKa of active site Cys" evidence="6 10">
    <location>
        <position position="134"/>
    </location>
</feature>
<dbReference type="FunFam" id="3.30.930.10:FF:000020">
    <property type="entry name" value="Octanoyltransferase"/>
    <property type="match status" value="1"/>
</dbReference>
<evidence type="ECO:0000256" key="10">
    <source>
        <dbReference type="PIRSR" id="PIRSR016262-3"/>
    </source>
</evidence>
<dbReference type="NCBIfam" id="TIGR00214">
    <property type="entry name" value="lipB"/>
    <property type="match status" value="1"/>
</dbReference>
<evidence type="ECO:0000256" key="7">
    <source>
        <dbReference type="PIRNR" id="PIRNR016262"/>
    </source>
</evidence>
<dbReference type="AlphaFoldDB" id="A0A368HIZ0"/>